<keyword evidence="3" id="KW-1003">Cell membrane</keyword>
<organism evidence="9 10">
    <name type="scientific">Pantoea eucalypti</name>
    <dbReference type="NCBI Taxonomy" id="470933"/>
    <lineage>
        <taxon>Bacteria</taxon>
        <taxon>Pseudomonadati</taxon>
        <taxon>Pseudomonadota</taxon>
        <taxon>Gammaproteobacteria</taxon>
        <taxon>Enterobacterales</taxon>
        <taxon>Erwiniaceae</taxon>
        <taxon>Pantoea</taxon>
    </lineage>
</organism>
<dbReference type="Pfam" id="PF00005">
    <property type="entry name" value="ABC_tran"/>
    <property type="match status" value="1"/>
</dbReference>
<dbReference type="InterPro" id="IPR027417">
    <property type="entry name" value="P-loop_NTPase"/>
</dbReference>
<evidence type="ECO:0000256" key="2">
    <source>
        <dbReference type="ARBA" id="ARBA00022448"/>
    </source>
</evidence>
<sequence>MRIALIKKSLAFYDGADHVNTLEIHNAMLTFDDFVALNGISLQAKKGQFVSLLGPSGCGKTTLLKVIAGFYSLDSGEVLIHQQDMHHVKPEHRDTAMCFQSYALFPHLSVAENIGFGLRQMKMAKTDIHDRVAQTAAQVSLNAHLPKLPAQLSGGQQQRVALARALAVRPEIVLFDEPLSNLDAKLRDKVRLEIRQLQRSHGFTAIYVTHDRAEALSMSDVVVVMNAGKIEQIGTPDEIYYSPINRFVAGFVGQANVMEARVLDGDSSSGIYRIACVMGEMEIHSHQPPVSDKVYTFWRPEDALLSEQDTGKNTRAFEIGAVSFLGNISELQVHPIGHEETDYQWCIQLVGKNTIQEGDRVNFSIAPDRIRFLQESCS</sequence>
<dbReference type="PANTHER" id="PTHR43875:SF15">
    <property type="entry name" value="TREHALOSE IMPORT ATP-BINDING PROTEIN SUGC"/>
    <property type="match status" value="1"/>
</dbReference>
<dbReference type="SUPFAM" id="SSF52540">
    <property type="entry name" value="P-loop containing nucleoside triphosphate hydrolases"/>
    <property type="match status" value="1"/>
</dbReference>
<evidence type="ECO:0000259" key="8">
    <source>
        <dbReference type="PROSITE" id="PS50893"/>
    </source>
</evidence>
<evidence type="ECO:0000313" key="10">
    <source>
        <dbReference type="Proteomes" id="UP000315469"/>
    </source>
</evidence>
<evidence type="ECO:0000313" key="9">
    <source>
        <dbReference type="EMBL" id="TPV31635.1"/>
    </source>
</evidence>
<comment type="caution">
    <text evidence="9">The sequence shown here is derived from an EMBL/GenBank/DDBJ whole genome shotgun (WGS) entry which is preliminary data.</text>
</comment>
<evidence type="ECO:0000256" key="7">
    <source>
        <dbReference type="ARBA" id="ARBA00023136"/>
    </source>
</evidence>
<dbReference type="EMBL" id="VHJB01000080">
    <property type="protein sequence ID" value="TPV31635.1"/>
    <property type="molecule type" value="Genomic_DNA"/>
</dbReference>
<dbReference type="Gene3D" id="2.40.50.100">
    <property type="match status" value="1"/>
</dbReference>
<dbReference type="InterPro" id="IPR003593">
    <property type="entry name" value="AAA+_ATPase"/>
</dbReference>
<comment type="similarity">
    <text evidence="1">Belongs to the ABC transporter superfamily. Drug exporter-2 (TC 3.A.1.117) family.</text>
</comment>
<keyword evidence="2" id="KW-0813">Transport</keyword>
<dbReference type="GeneID" id="90519469"/>
<dbReference type="InterPro" id="IPR047641">
    <property type="entry name" value="ABC_transpr_MalK/UgpC-like"/>
</dbReference>
<feature type="domain" description="ABC transporter" evidence="8">
    <location>
        <begin position="19"/>
        <end position="252"/>
    </location>
</feature>
<evidence type="ECO:0000256" key="3">
    <source>
        <dbReference type="ARBA" id="ARBA00022475"/>
    </source>
</evidence>
<dbReference type="SUPFAM" id="SSF50331">
    <property type="entry name" value="MOP-like"/>
    <property type="match status" value="1"/>
</dbReference>
<protein>
    <submittedName>
        <fullName evidence="9">ABC transporter ATP-binding protein</fullName>
    </submittedName>
</protein>
<dbReference type="GO" id="GO:0005524">
    <property type="term" value="F:ATP binding"/>
    <property type="evidence" value="ECO:0007669"/>
    <property type="project" value="UniProtKB-KW"/>
</dbReference>
<name>A0ABY2ZEB7_9GAMM</name>
<keyword evidence="4" id="KW-0547">Nucleotide-binding</keyword>
<keyword evidence="5 9" id="KW-0067">ATP-binding</keyword>
<keyword evidence="7" id="KW-0472">Membrane</keyword>
<dbReference type="InterPro" id="IPR017871">
    <property type="entry name" value="ABC_transporter-like_CS"/>
</dbReference>
<dbReference type="SMART" id="SM00382">
    <property type="entry name" value="AAA"/>
    <property type="match status" value="1"/>
</dbReference>
<accession>A0ABY2ZEB7</accession>
<dbReference type="PANTHER" id="PTHR43875">
    <property type="entry name" value="MALTODEXTRIN IMPORT ATP-BINDING PROTEIN MSMX"/>
    <property type="match status" value="1"/>
</dbReference>
<dbReference type="PROSITE" id="PS50893">
    <property type="entry name" value="ABC_TRANSPORTER_2"/>
    <property type="match status" value="1"/>
</dbReference>
<evidence type="ECO:0000256" key="4">
    <source>
        <dbReference type="ARBA" id="ARBA00022741"/>
    </source>
</evidence>
<proteinExistence type="inferred from homology"/>
<evidence type="ECO:0000256" key="1">
    <source>
        <dbReference type="ARBA" id="ARBA00006526"/>
    </source>
</evidence>
<dbReference type="InterPro" id="IPR008995">
    <property type="entry name" value="Mo/tungstate-bd_C_term_dom"/>
</dbReference>
<dbReference type="InterPro" id="IPR003439">
    <property type="entry name" value="ABC_transporter-like_ATP-bd"/>
</dbReference>
<keyword evidence="6" id="KW-1278">Translocase</keyword>
<evidence type="ECO:0000256" key="6">
    <source>
        <dbReference type="ARBA" id="ARBA00022967"/>
    </source>
</evidence>
<gene>
    <name evidence="9" type="ORF">FJW02_17530</name>
</gene>
<dbReference type="Proteomes" id="UP000315469">
    <property type="component" value="Unassembled WGS sequence"/>
</dbReference>
<keyword evidence="10" id="KW-1185">Reference proteome</keyword>
<dbReference type="Gene3D" id="3.40.50.300">
    <property type="entry name" value="P-loop containing nucleotide triphosphate hydrolases"/>
    <property type="match status" value="1"/>
</dbReference>
<dbReference type="PROSITE" id="PS00211">
    <property type="entry name" value="ABC_TRANSPORTER_1"/>
    <property type="match status" value="1"/>
</dbReference>
<dbReference type="RefSeq" id="WP_050556837.1">
    <property type="nucleotide sequence ID" value="NZ_CP045720.1"/>
</dbReference>
<reference evidence="9 10" key="1">
    <citation type="submission" date="2019-06" db="EMBL/GenBank/DDBJ databases">
        <title>Taxogenomics and systematics of the genus Pantoea.</title>
        <authorList>
            <person name="Tambong J.T."/>
        </authorList>
    </citation>
    <scope>NUCLEOTIDE SEQUENCE [LARGE SCALE GENOMIC DNA]</scope>
    <source>
        <strain evidence="9 10">LMG 24197</strain>
    </source>
</reference>
<evidence type="ECO:0000256" key="5">
    <source>
        <dbReference type="ARBA" id="ARBA00022840"/>
    </source>
</evidence>